<evidence type="ECO:0000313" key="5">
    <source>
        <dbReference type="Proteomes" id="UP000000763"/>
    </source>
</evidence>
<proteinExistence type="predicted"/>
<feature type="compositionally biased region" description="Gly residues" evidence="2">
    <location>
        <begin position="324"/>
        <end position="339"/>
    </location>
</feature>
<feature type="compositionally biased region" description="Basic and acidic residues" evidence="2">
    <location>
        <begin position="302"/>
        <end position="311"/>
    </location>
</feature>
<dbReference type="AlphaFoldDB" id="Q7XWP8"/>
<dbReference type="Pfam" id="PF04195">
    <property type="entry name" value="Transposase_28"/>
    <property type="match status" value="1"/>
</dbReference>
<name>Q7XWP8_ORYSJ</name>
<feature type="compositionally biased region" description="Acidic residues" evidence="2">
    <location>
        <begin position="1039"/>
        <end position="1056"/>
    </location>
</feature>
<feature type="coiled-coil region" evidence="1">
    <location>
        <begin position="796"/>
        <end position="863"/>
    </location>
</feature>
<feature type="region of interest" description="Disordered" evidence="2">
    <location>
        <begin position="301"/>
        <end position="596"/>
    </location>
</feature>
<evidence type="ECO:0000256" key="2">
    <source>
        <dbReference type="SAM" id="MobiDB-lite"/>
    </source>
</evidence>
<feature type="domain" description="Transposase (putative) gypsy type" evidence="3">
    <location>
        <begin position="57"/>
        <end position="124"/>
    </location>
</feature>
<dbReference type="InterPro" id="IPR007321">
    <property type="entry name" value="Transposase_28"/>
</dbReference>
<evidence type="ECO:0000259" key="3">
    <source>
        <dbReference type="Pfam" id="PF04195"/>
    </source>
</evidence>
<dbReference type="PANTHER" id="PTHR33026">
    <property type="entry name" value="OS06G0360600 PROTEIN"/>
    <property type="match status" value="1"/>
</dbReference>
<dbReference type="EMBL" id="AL731611">
    <property type="protein sequence ID" value="CAD39965.2"/>
    <property type="molecule type" value="Genomic_DNA"/>
</dbReference>
<keyword evidence="1" id="KW-0175">Coiled coil</keyword>
<dbReference type="Proteomes" id="UP000000763">
    <property type="component" value="Chromosome 4"/>
</dbReference>
<feature type="compositionally biased region" description="Basic and acidic residues" evidence="2">
    <location>
        <begin position="494"/>
        <end position="511"/>
    </location>
</feature>
<evidence type="ECO:0000256" key="1">
    <source>
        <dbReference type="SAM" id="Coils"/>
    </source>
</evidence>
<feature type="compositionally biased region" description="Basic and acidic residues" evidence="2">
    <location>
        <begin position="521"/>
        <end position="535"/>
    </location>
</feature>
<feature type="compositionally biased region" description="Basic and acidic residues" evidence="2">
    <location>
        <begin position="343"/>
        <end position="352"/>
    </location>
</feature>
<accession>Q7XWP8</accession>
<protein>
    <submittedName>
        <fullName evidence="4">OSJNBa0072D08.6 protein</fullName>
    </submittedName>
</protein>
<reference evidence="5" key="1">
    <citation type="journal article" date="2005" name="Nature">
        <title>The map-based sequence of the rice genome.</title>
        <authorList>
            <consortium name="International rice genome sequencing project (IRGSP)"/>
            <person name="Matsumoto T."/>
            <person name="Wu J."/>
            <person name="Kanamori H."/>
            <person name="Katayose Y."/>
            <person name="Fujisawa M."/>
            <person name="Namiki N."/>
            <person name="Mizuno H."/>
            <person name="Yamamoto K."/>
            <person name="Antonio B.A."/>
            <person name="Baba T."/>
            <person name="Sakata K."/>
            <person name="Nagamura Y."/>
            <person name="Aoki H."/>
            <person name="Arikawa K."/>
            <person name="Arita K."/>
            <person name="Bito T."/>
            <person name="Chiden Y."/>
            <person name="Fujitsuka N."/>
            <person name="Fukunaka R."/>
            <person name="Hamada M."/>
            <person name="Harada C."/>
            <person name="Hayashi A."/>
            <person name="Hijishita S."/>
            <person name="Honda M."/>
            <person name="Hosokawa S."/>
            <person name="Ichikawa Y."/>
            <person name="Idonuma A."/>
            <person name="Iijima M."/>
            <person name="Ikeda M."/>
            <person name="Ikeno M."/>
            <person name="Ito K."/>
            <person name="Ito S."/>
            <person name="Ito T."/>
            <person name="Ito Y."/>
            <person name="Ito Y."/>
            <person name="Iwabuchi A."/>
            <person name="Kamiya K."/>
            <person name="Karasawa W."/>
            <person name="Kurita K."/>
            <person name="Katagiri S."/>
            <person name="Kikuta A."/>
            <person name="Kobayashi H."/>
            <person name="Kobayashi N."/>
            <person name="Machita K."/>
            <person name="Maehara T."/>
            <person name="Masukawa M."/>
            <person name="Mizubayashi T."/>
            <person name="Mukai Y."/>
            <person name="Nagasaki H."/>
            <person name="Nagata Y."/>
            <person name="Naito S."/>
            <person name="Nakashima M."/>
            <person name="Nakama Y."/>
            <person name="Nakamichi Y."/>
            <person name="Nakamura M."/>
            <person name="Meguro A."/>
            <person name="Negishi M."/>
            <person name="Ohta I."/>
            <person name="Ohta T."/>
            <person name="Okamoto M."/>
            <person name="Ono N."/>
            <person name="Saji S."/>
            <person name="Sakaguchi M."/>
            <person name="Sakai K."/>
            <person name="Shibata M."/>
            <person name="Shimokawa T."/>
            <person name="Song J."/>
            <person name="Takazaki Y."/>
            <person name="Terasawa K."/>
            <person name="Tsugane M."/>
            <person name="Tsuji K."/>
            <person name="Ueda S."/>
            <person name="Waki K."/>
            <person name="Yamagata H."/>
            <person name="Yamamoto M."/>
            <person name="Yamamoto S."/>
            <person name="Yamane H."/>
            <person name="Yoshiki S."/>
            <person name="Yoshihara R."/>
            <person name="Yukawa K."/>
            <person name="Zhong H."/>
            <person name="Yano M."/>
            <person name="Yuan Q."/>
            <person name="Ouyang S."/>
            <person name="Liu J."/>
            <person name="Jones K.M."/>
            <person name="Gansberger K."/>
            <person name="Moffat K."/>
            <person name="Hill J."/>
            <person name="Bera J."/>
            <person name="Fadrosh D."/>
            <person name="Jin S."/>
            <person name="Johri S."/>
            <person name="Kim M."/>
            <person name="Overton L."/>
            <person name="Reardon M."/>
            <person name="Tsitrin T."/>
            <person name="Vuong H."/>
            <person name="Weaver B."/>
            <person name="Ciecko A."/>
            <person name="Tallon L."/>
            <person name="Jackson J."/>
            <person name="Pai G."/>
            <person name="Aken S.V."/>
            <person name="Utterback T."/>
            <person name="Reidmuller S."/>
            <person name="Feldblyum T."/>
            <person name="Hsiao J."/>
            <person name="Zismann V."/>
            <person name="Iobst S."/>
            <person name="de Vazeille A.R."/>
            <person name="Buell C.R."/>
            <person name="Ying K."/>
            <person name="Li Y."/>
            <person name="Lu T."/>
            <person name="Huang Y."/>
            <person name="Zhao Q."/>
            <person name="Feng Q."/>
            <person name="Zhang L."/>
            <person name="Zhu J."/>
            <person name="Weng Q."/>
            <person name="Mu J."/>
            <person name="Lu Y."/>
            <person name="Fan D."/>
            <person name="Liu Y."/>
            <person name="Guan J."/>
            <person name="Zhang Y."/>
            <person name="Yu S."/>
            <person name="Liu X."/>
            <person name="Zhang Y."/>
            <person name="Hong G."/>
            <person name="Han B."/>
            <person name="Choisne N."/>
            <person name="Demange N."/>
            <person name="Orjeda G."/>
            <person name="Samain S."/>
            <person name="Cattolico L."/>
            <person name="Pelletier E."/>
            <person name="Couloux A."/>
            <person name="Segurens B."/>
            <person name="Wincker P."/>
            <person name="D'Hont A."/>
            <person name="Scarpelli C."/>
            <person name="Weissenbach J."/>
            <person name="Salanoubat M."/>
            <person name="Quetier F."/>
            <person name="Yu Y."/>
            <person name="Kim H.R."/>
            <person name="Rambo T."/>
            <person name="Currie J."/>
            <person name="Collura K."/>
            <person name="Luo M."/>
            <person name="Yang T."/>
            <person name="Ammiraju J.S.S."/>
            <person name="Engler F."/>
            <person name="Soderlund C."/>
            <person name="Wing R.A."/>
            <person name="Palmer L.E."/>
            <person name="de la Bastide M."/>
            <person name="Spiegel L."/>
            <person name="Nascimento L."/>
            <person name="Zutavern T."/>
            <person name="O'Shaughnessy A."/>
            <person name="Dike S."/>
            <person name="Dedhia N."/>
            <person name="Preston R."/>
            <person name="Balija V."/>
            <person name="McCombie W.R."/>
            <person name="Chow T."/>
            <person name="Chen H."/>
            <person name="Chung M."/>
            <person name="Chen C."/>
            <person name="Shaw J."/>
            <person name="Wu H."/>
            <person name="Hsiao K."/>
            <person name="Chao Y."/>
            <person name="Chu M."/>
            <person name="Cheng C."/>
            <person name="Hour A."/>
            <person name="Lee P."/>
            <person name="Lin S."/>
            <person name="Lin Y."/>
            <person name="Liou J."/>
            <person name="Liu S."/>
            <person name="Hsing Y."/>
            <person name="Raghuvanshi S."/>
            <person name="Mohanty A."/>
            <person name="Bharti A.K."/>
            <person name="Gaur A."/>
            <person name="Gupta V."/>
            <person name="Kumar D."/>
            <person name="Ravi V."/>
            <person name="Vij S."/>
            <person name="Kapur A."/>
            <person name="Khurana P."/>
            <person name="Khurana P."/>
            <person name="Khurana J.P."/>
            <person name="Tyagi A.K."/>
            <person name="Gaikwad K."/>
            <person name="Singh A."/>
            <person name="Dalal V."/>
            <person name="Srivastava S."/>
            <person name="Dixit A."/>
            <person name="Pal A.K."/>
            <person name="Ghazi I.A."/>
            <person name="Yadav M."/>
            <person name="Pandit A."/>
            <person name="Bhargava A."/>
            <person name="Sureshbabu K."/>
            <person name="Batra K."/>
            <person name="Sharma T.R."/>
            <person name="Mohapatra T."/>
            <person name="Singh N.K."/>
            <person name="Messing J."/>
            <person name="Nelson A.B."/>
            <person name="Fuks G."/>
            <person name="Kavchok S."/>
            <person name="Keizer G."/>
            <person name="Linton E."/>
            <person name="Llaca V."/>
            <person name="Song R."/>
            <person name="Tanyolac B."/>
            <person name="Young S."/>
            <person name="Ho-Il K."/>
            <person name="Hahn J.H."/>
            <person name="Sangsakoo G."/>
            <person name="Vanavichit A."/>
            <person name="de Mattos Luiz.A.T."/>
            <person name="Zimmer P.D."/>
            <person name="Malone G."/>
            <person name="Dellagostin O."/>
            <person name="de Oliveira A.C."/>
            <person name="Bevan M."/>
            <person name="Bancroft I."/>
            <person name="Minx P."/>
            <person name="Cordum H."/>
            <person name="Wilson R."/>
            <person name="Cheng Z."/>
            <person name="Jin W."/>
            <person name="Jiang J."/>
            <person name="Leong S.A."/>
            <person name="Iwama H."/>
            <person name="Gojobori T."/>
            <person name="Itoh T."/>
            <person name="Niimura Y."/>
            <person name="Fujii Y."/>
            <person name="Habara T."/>
            <person name="Sakai H."/>
            <person name="Sato Y."/>
            <person name="Wilson G."/>
            <person name="Kumar K."/>
            <person name="McCouch S."/>
            <person name="Juretic N."/>
            <person name="Hoen D."/>
            <person name="Wright S."/>
            <person name="Bruskiewich R."/>
            <person name="Bureau T."/>
            <person name="Miyao A."/>
            <person name="Hirochika H."/>
            <person name="Nishikawa T."/>
            <person name="Kadowaki K."/>
            <person name="Sugiura M."/>
            <person name="Burr B."/>
            <person name="Sasaki T."/>
        </authorList>
    </citation>
    <scope>NUCLEOTIDE SEQUENCE [LARGE SCALE GENOMIC DNA]</scope>
    <source>
        <strain evidence="5">cv. Nipponbare</strain>
    </source>
</reference>
<dbReference type="PANTHER" id="PTHR33026:SF7">
    <property type="entry name" value="OS03G0100275 PROTEIN"/>
    <property type="match status" value="1"/>
</dbReference>
<gene>
    <name evidence="4" type="primary">OSJNBa0072D08.6</name>
</gene>
<organism evidence="4 5">
    <name type="scientific">Oryza sativa subsp. japonica</name>
    <name type="common">Rice</name>
    <dbReference type="NCBI Taxonomy" id="39947"/>
    <lineage>
        <taxon>Eukaryota</taxon>
        <taxon>Viridiplantae</taxon>
        <taxon>Streptophyta</taxon>
        <taxon>Embryophyta</taxon>
        <taxon>Tracheophyta</taxon>
        <taxon>Spermatophyta</taxon>
        <taxon>Magnoliopsida</taxon>
        <taxon>Liliopsida</taxon>
        <taxon>Poales</taxon>
        <taxon>Poaceae</taxon>
        <taxon>BOP clade</taxon>
        <taxon>Oryzoideae</taxon>
        <taxon>Oryzeae</taxon>
        <taxon>Oryzinae</taxon>
        <taxon>Oryza</taxon>
        <taxon>Oryza sativa</taxon>
    </lineage>
</organism>
<sequence length="1062" mass="114811">MARGSAPLDGSVLPPSRIVSERQAGLPRRFMPESATGREIVSLGEGCPAPRYPGRSVFFLPFAMAGLVPPFSSFFMDVLEFYDLQMAHLTPNAVMTLAIFAHLCEMFIGVRPSLRLFRWFFTVQPVSPPSVVGGCYFQPRGPVLNRYIPCVLRKKWDDWKSDWFYTPLADEARLRLPSQPPAQASNWRAPVDLGDGYDAVLDRLAGLRSQGLTGAMVFGDYLRRRIAPLQRRAWEYTGSEDCMRTHRGVKWDWVPEDFKVMIQRVLNLSSAEASLIPQGVLPLCSDPDRANILTIMQAVGASEERAPRGHDGAGGSRRGEQSTPGGGRASGPRDGGPGSGRPADTRGKRKQEGISSPSLPRGGGAARDSSRRPEGAAPTPQPEEERKKKRLRKMGGTEPSRGNLISPPRWSFNRPPRSEIPSRPSRHSKSGQSEAEDPATTEARRRESDRREAADRLREAEEAAREAARARQTEEAAREEAGLRQAEATTSSEATRETDRQEAADRLREAEEAAQGAVRARQAEEAAREEARLRQAEATTTSEATRDEAAGASLGPTPSCDAQDKPGPGDIPESGTSIGGPSRAASSSRRLFPTPSVAPLSAEPLLQALAVANTTVLDGLSAQVEALQAERAELDAAWARVEEGRRSVEAMVEVGRKAHRRHVSELEARRKVLGEIAKEVEEEREAALIATTVMNEAQDTLRLQYGSWEAELGKKLDAARGVLDAAAARERRAAETEVASRRREEALEARAMALEERACAVERDLADREAAVAIREVTLAVHEAACAEEESALHLREDALTERERALEEAEAAAQRVADSLSLREAAQGEQARRNLESARAERAALNQRAAELEAQARELDARARSGGAATGDSDLAARLAAAEHTIADLQGALDSSTGEVEALRLAGEIGPSMLRDAVSRLDRAGRQAGLWGGRTVKYAANQGGLAQRLSEMAGTLQRLPEELEGTIKSSSRDLARGAVELVLASYQARDPNFSPWTALDEFPPGTEDGARAQVRDAANHIVHSFEGSAPRLAFALNSDEEGDDGGVGDSGDEAGDPGASE</sequence>
<feature type="compositionally biased region" description="Basic and acidic residues" evidence="2">
    <location>
        <begin position="442"/>
        <end position="482"/>
    </location>
</feature>
<reference evidence="5" key="2">
    <citation type="journal article" date="2008" name="Nucleic Acids Res.">
        <title>The rice annotation project database (RAP-DB): 2008 update.</title>
        <authorList>
            <consortium name="The rice annotation project (RAP)"/>
        </authorList>
    </citation>
    <scope>GENOME REANNOTATION</scope>
    <source>
        <strain evidence="5">cv. Nipponbare</strain>
    </source>
</reference>
<evidence type="ECO:0000313" key="4">
    <source>
        <dbReference type="EMBL" id="CAD39965.2"/>
    </source>
</evidence>
<feature type="region of interest" description="Disordered" evidence="2">
    <location>
        <begin position="1033"/>
        <end position="1062"/>
    </location>
</feature>